<evidence type="ECO:0000256" key="3">
    <source>
        <dbReference type="ARBA" id="ARBA00022989"/>
    </source>
</evidence>
<evidence type="ECO:0000256" key="4">
    <source>
        <dbReference type="ARBA" id="ARBA00023136"/>
    </source>
</evidence>
<keyword evidence="3 5" id="KW-1133">Transmembrane helix</keyword>
<dbReference type="Gene3D" id="1.10.1450.10">
    <property type="entry name" value="Tetraspanin"/>
    <property type="match status" value="1"/>
</dbReference>
<evidence type="ECO:0000256" key="2">
    <source>
        <dbReference type="ARBA" id="ARBA00022692"/>
    </source>
</evidence>
<reference evidence="6" key="1">
    <citation type="journal article" date="2023" name="G3 (Bethesda)">
        <title>A reference genome for the long-term kleptoplast-retaining sea slug Elysia crispata morphotype clarki.</title>
        <authorList>
            <person name="Eastman K.E."/>
            <person name="Pendleton A.L."/>
            <person name="Shaikh M.A."/>
            <person name="Suttiyut T."/>
            <person name="Ogas R."/>
            <person name="Tomko P."/>
            <person name="Gavelis G."/>
            <person name="Widhalm J.R."/>
            <person name="Wisecaver J.H."/>
        </authorList>
    </citation>
    <scope>NUCLEOTIDE SEQUENCE</scope>
    <source>
        <strain evidence="6">ECLA1</strain>
    </source>
</reference>
<protein>
    <recommendedName>
        <fullName evidence="8">Tetraspanin</fullName>
    </recommendedName>
</protein>
<dbReference type="PANTHER" id="PTHR19282">
    <property type="entry name" value="TETRASPANIN"/>
    <property type="match status" value="1"/>
</dbReference>
<dbReference type="Pfam" id="PF00335">
    <property type="entry name" value="Tetraspanin"/>
    <property type="match status" value="1"/>
</dbReference>
<proteinExistence type="predicted"/>
<gene>
    <name evidence="6" type="ORF">RRG08_043468</name>
</gene>
<sequence length="562" mass="63827">MMLIKRIEERENHHQQEIRSQKRLASINDRLGLQQRLANINDRLSLQQRLANINDRSGLQQRLANINDRLGLQQRLANISDRLVLQQRLANINDRLGLQQRLANINDRLGLQQRLANIKGRLGLQQRLASINDRLGLQQRLANIKGRLGLQQRLASINDRLDLQQHLANIKDEIKSEWDFKLPDAVPSLDRRTQSTDSRKSALSDMVDDPVFNNKKEAAPGHPVIRESQVEQEAQEDIQPLLTIGKKKAPPKLAARKPIVYYRTANNQIRRVYRNRCERYCLGPLSIVVDAVGVLVITMVNLVLLSFAVVSLGVGVTINEKLEPYNKSIIVFKRKFDDSMRALGISKSGADIPIEEYLDIAVVPLFLIGAVLASISLMGIIGAVFNYQSLLYLYTRVCAILMLIEFCTYLFIYDGEPDLLKDKMVDSLKKYSGLEGNNTITRLWNILMNSLHCCGVNSYKDFKTSDLWPPSKIGGQTHPLVTPVFCCKNKSVDFSCAITPNAQNNNMDTGCHITLYNFIFRNKWALLVVYTTLACQATVLFFGSWMHWSRALMSEMPVSKRK</sequence>
<dbReference type="Proteomes" id="UP001283361">
    <property type="component" value="Unassembled WGS sequence"/>
</dbReference>
<evidence type="ECO:0000313" key="6">
    <source>
        <dbReference type="EMBL" id="KAK3743736.1"/>
    </source>
</evidence>
<feature type="transmembrane region" description="Helical" evidence="5">
    <location>
        <begin position="524"/>
        <end position="548"/>
    </location>
</feature>
<dbReference type="GO" id="GO:0016020">
    <property type="term" value="C:membrane"/>
    <property type="evidence" value="ECO:0007669"/>
    <property type="project" value="UniProtKB-SubCell"/>
</dbReference>
<accession>A0AAE0YG26</accession>
<organism evidence="6 7">
    <name type="scientific">Elysia crispata</name>
    <name type="common">lettuce slug</name>
    <dbReference type="NCBI Taxonomy" id="231223"/>
    <lineage>
        <taxon>Eukaryota</taxon>
        <taxon>Metazoa</taxon>
        <taxon>Spiralia</taxon>
        <taxon>Lophotrochozoa</taxon>
        <taxon>Mollusca</taxon>
        <taxon>Gastropoda</taxon>
        <taxon>Heterobranchia</taxon>
        <taxon>Euthyneura</taxon>
        <taxon>Panpulmonata</taxon>
        <taxon>Sacoglossa</taxon>
        <taxon>Placobranchoidea</taxon>
        <taxon>Plakobranchidae</taxon>
        <taxon>Elysia</taxon>
    </lineage>
</organism>
<comment type="caution">
    <text evidence="6">The sequence shown here is derived from an EMBL/GenBank/DDBJ whole genome shotgun (WGS) entry which is preliminary data.</text>
</comment>
<dbReference type="SUPFAM" id="SSF48652">
    <property type="entry name" value="Tetraspanin"/>
    <property type="match status" value="1"/>
</dbReference>
<dbReference type="PANTHER" id="PTHR19282:SF417">
    <property type="entry name" value="TETRASPANIN TSPA-RELATED"/>
    <property type="match status" value="1"/>
</dbReference>
<dbReference type="EMBL" id="JAWDGP010006298">
    <property type="protein sequence ID" value="KAK3743736.1"/>
    <property type="molecule type" value="Genomic_DNA"/>
</dbReference>
<name>A0AAE0YG26_9GAST</name>
<evidence type="ECO:0000313" key="7">
    <source>
        <dbReference type="Proteomes" id="UP001283361"/>
    </source>
</evidence>
<evidence type="ECO:0000256" key="5">
    <source>
        <dbReference type="SAM" id="Phobius"/>
    </source>
</evidence>
<feature type="transmembrane region" description="Helical" evidence="5">
    <location>
        <begin position="291"/>
        <end position="318"/>
    </location>
</feature>
<feature type="transmembrane region" description="Helical" evidence="5">
    <location>
        <begin position="391"/>
        <end position="413"/>
    </location>
</feature>
<dbReference type="InterPro" id="IPR008952">
    <property type="entry name" value="Tetraspanin_EC2_sf"/>
</dbReference>
<dbReference type="InterPro" id="IPR018499">
    <property type="entry name" value="Tetraspanin/Peripherin"/>
</dbReference>
<feature type="transmembrane region" description="Helical" evidence="5">
    <location>
        <begin position="357"/>
        <end position="385"/>
    </location>
</feature>
<keyword evidence="7" id="KW-1185">Reference proteome</keyword>
<evidence type="ECO:0008006" key="8">
    <source>
        <dbReference type="Google" id="ProtNLM"/>
    </source>
</evidence>
<dbReference type="AlphaFoldDB" id="A0AAE0YG26"/>
<comment type="subcellular location">
    <subcellularLocation>
        <location evidence="1">Membrane</location>
        <topology evidence="1">Multi-pass membrane protein</topology>
    </subcellularLocation>
</comment>
<dbReference type="CDD" id="cd03156">
    <property type="entry name" value="uroplakin_I_like_LEL"/>
    <property type="match status" value="1"/>
</dbReference>
<keyword evidence="2 5" id="KW-0812">Transmembrane</keyword>
<evidence type="ECO:0000256" key="1">
    <source>
        <dbReference type="ARBA" id="ARBA00004141"/>
    </source>
</evidence>
<keyword evidence="4 5" id="KW-0472">Membrane</keyword>